<dbReference type="Gene3D" id="3.50.50.60">
    <property type="entry name" value="FAD/NAD(P)-binding domain"/>
    <property type="match status" value="2"/>
</dbReference>
<dbReference type="InterPro" id="IPR036188">
    <property type="entry name" value="FAD/NAD-bd_sf"/>
</dbReference>
<feature type="domain" description="FAD/NAD(P)-binding" evidence="1">
    <location>
        <begin position="29"/>
        <end position="148"/>
    </location>
</feature>
<reference evidence="2 3" key="1">
    <citation type="submission" date="2022-01" db="EMBL/GenBank/DDBJ databases">
        <title>A chromosomal length assembly of Cordylochernes scorpioides.</title>
        <authorList>
            <person name="Zeh D."/>
            <person name="Zeh J."/>
        </authorList>
    </citation>
    <scope>NUCLEOTIDE SEQUENCE [LARGE SCALE GENOMIC DNA]</scope>
    <source>
        <strain evidence="2">IN4F17</strain>
        <tissue evidence="2">Whole Body</tissue>
    </source>
</reference>
<organism evidence="2 3">
    <name type="scientific">Cordylochernes scorpioides</name>
    <dbReference type="NCBI Taxonomy" id="51811"/>
    <lineage>
        <taxon>Eukaryota</taxon>
        <taxon>Metazoa</taxon>
        <taxon>Ecdysozoa</taxon>
        <taxon>Arthropoda</taxon>
        <taxon>Chelicerata</taxon>
        <taxon>Arachnida</taxon>
        <taxon>Pseudoscorpiones</taxon>
        <taxon>Cheliferoidea</taxon>
        <taxon>Chernetidae</taxon>
        <taxon>Cordylochernes</taxon>
    </lineage>
</organism>
<dbReference type="PANTHER" id="PTHR10632">
    <property type="entry name" value="SULFIDE:QUINONE OXIDOREDUCTASE"/>
    <property type="match status" value="1"/>
</dbReference>
<evidence type="ECO:0000313" key="3">
    <source>
        <dbReference type="Proteomes" id="UP001235939"/>
    </source>
</evidence>
<sequence>MKITVCHRAGRLAAALRHHSTAALPDTHYQLVIVGGGSGGLAMAAQLAPQIRAQGGRICLIEPRETHFYQPYWTLVGGGVVRNANSSGRVLSALLPKGVDWVYEKAAELVPSGNYVITGSDKKIKYDVLIVAAGLQLDFTKIRGLPDAFYTPGVCSNYAIDTVGKTFPAIQQTQEGNAIFTQPPNPIKCAGAPQKIMYLADANFRKRGVRDRVNVVFNTALGVIFSAPKYAATLTSVAAKKSITVNYKHNLVEVNPGRREAVFQHMDSKETITMPYSMIHITPPMSAPDLVKSNSQLADPTGFLNVDRRTLQHVSCPNVFGIGDCTNLPTSKTAAAVAGQSGVLYRNILAFLNGKPLAAEYAGYTSCPLVTGFHKGVLAEFDYDLQPLETFPFDQGKERTSMYFLKKDMMPFLYWNLFLRYVW</sequence>
<keyword evidence="3" id="KW-1185">Reference proteome</keyword>
<dbReference type="PANTHER" id="PTHR10632:SF2">
    <property type="entry name" value="SULFIDE:QUINONE OXIDOREDUCTASE, MITOCHONDRIAL"/>
    <property type="match status" value="1"/>
</dbReference>
<dbReference type="InterPro" id="IPR015904">
    <property type="entry name" value="Sulphide_quinone_reductase"/>
</dbReference>
<proteinExistence type="predicted"/>
<dbReference type="EMBL" id="CP092866">
    <property type="protein sequence ID" value="UYV67120.1"/>
    <property type="molecule type" value="Genomic_DNA"/>
</dbReference>
<accession>A0ABY6KE51</accession>
<evidence type="ECO:0000313" key="2">
    <source>
        <dbReference type="EMBL" id="UYV67120.1"/>
    </source>
</evidence>
<dbReference type="InterPro" id="IPR023753">
    <property type="entry name" value="FAD/NAD-binding_dom"/>
</dbReference>
<dbReference type="Proteomes" id="UP001235939">
    <property type="component" value="Chromosome 04"/>
</dbReference>
<protein>
    <submittedName>
        <fullName evidence="2">SQRDL</fullName>
    </submittedName>
</protein>
<gene>
    <name evidence="2" type="ORF">LAZ67_4003978</name>
</gene>
<name>A0ABY6KE51_9ARAC</name>
<dbReference type="SUPFAM" id="SSF51905">
    <property type="entry name" value="FAD/NAD(P)-binding domain"/>
    <property type="match status" value="2"/>
</dbReference>
<dbReference type="Pfam" id="PF07992">
    <property type="entry name" value="Pyr_redox_2"/>
    <property type="match status" value="1"/>
</dbReference>
<evidence type="ECO:0000259" key="1">
    <source>
        <dbReference type="Pfam" id="PF07992"/>
    </source>
</evidence>